<dbReference type="Pfam" id="PF03136">
    <property type="entry name" value="Pup_ligase"/>
    <property type="match status" value="1"/>
</dbReference>
<dbReference type="GO" id="GO:0008233">
    <property type="term" value="F:peptidase activity"/>
    <property type="evidence" value="ECO:0007669"/>
    <property type="project" value="InterPro"/>
</dbReference>
<dbReference type="InterPro" id="IPR004347">
    <property type="entry name" value="Pup_ligase/deamidase"/>
</dbReference>
<evidence type="ECO:0000256" key="1">
    <source>
        <dbReference type="ARBA" id="ARBA00009114"/>
    </source>
</evidence>
<gene>
    <name evidence="2" type="ORF">UFOPK1704_00277</name>
</gene>
<sequence>MATEKICGIETEYGILVTGMEMTPMTASSLLVNAYTDDGLSLRAWDFAHERPDMDARSGWNPAAEYPEVEMLMANSVLSNGSRFYVDHAHPEISTPECRRIRDVVLYDRASEEIIRHSLSRANSRLPSGVEMRLYKNNSDGKGNSYGCHENYLVSRDTPFGALSTFITTHFVTRQIFTGAGKVGVEQPREGEPRVAYQISQRADFFEEPVGLETTVRRPIVNTRDEPHCDPAQWRRLHVIVGDANMSEVATFLKLGSTAIVLSMIEDGVFPDSLVIHDPVTEIRRVSHDPSLQHQLHMGDGSYKTALEIQVELLQHASKYVEDLDTDPLGGDSQEVIALWGDVLSKLSTNPESLADIIDWIAKRRIIEAMRVRDDLSIDHPRLRAIDLQYHEMDATRGLFSKLKCQTMCNPDDVTHAMSEPPVDTRAFFRGKCISTWPQSVSSANWDSVVFDVGEPTLQRIPMMDPLKGTQRHVGRLFDECTSVSDLLRRLGDDVEQVVDDPGW</sequence>
<dbReference type="GO" id="GO:0019941">
    <property type="term" value="P:modification-dependent protein catabolic process"/>
    <property type="evidence" value="ECO:0007669"/>
    <property type="project" value="InterPro"/>
</dbReference>
<dbReference type="EMBL" id="CAEZTQ010000035">
    <property type="protein sequence ID" value="CAB4567870.1"/>
    <property type="molecule type" value="Genomic_DNA"/>
</dbReference>
<dbReference type="AlphaFoldDB" id="A0A6J6DUH6"/>
<dbReference type="PANTHER" id="PTHR42307">
    <property type="entry name" value="PUP DEAMIDASE/DEPUPYLASE"/>
    <property type="match status" value="1"/>
</dbReference>
<dbReference type="GO" id="GO:0005524">
    <property type="term" value="F:ATP binding"/>
    <property type="evidence" value="ECO:0007669"/>
    <property type="project" value="TreeGrafter"/>
</dbReference>
<name>A0A6J6DUH6_9ZZZZ</name>
<reference evidence="2" key="1">
    <citation type="submission" date="2020-05" db="EMBL/GenBank/DDBJ databases">
        <authorList>
            <person name="Chiriac C."/>
            <person name="Salcher M."/>
            <person name="Ghai R."/>
            <person name="Kavagutti S V."/>
        </authorList>
    </citation>
    <scope>NUCLEOTIDE SEQUENCE</scope>
</reference>
<protein>
    <submittedName>
        <fullName evidence="2">Unannotated protein</fullName>
    </submittedName>
</protein>
<dbReference type="GO" id="GO:0016811">
    <property type="term" value="F:hydrolase activity, acting on carbon-nitrogen (but not peptide) bonds, in linear amides"/>
    <property type="evidence" value="ECO:0007669"/>
    <property type="project" value="InterPro"/>
</dbReference>
<evidence type="ECO:0000313" key="2">
    <source>
        <dbReference type="EMBL" id="CAB4567870.1"/>
    </source>
</evidence>
<proteinExistence type="inferred from homology"/>
<dbReference type="NCBIfam" id="TIGR03688">
    <property type="entry name" value="depupylase_Dop"/>
    <property type="match status" value="1"/>
</dbReference>
<accession>A0A6J6DUH6</accession>
<dbReference type="PANTHER" id="PTHR42307:SF2">
    <property type="entry name" value="PUP DEAMIDASE_DEPUPYLASE"/>
    <property type="match status" value="1"/>
</dbReference>
<comment type="similarity">
    <text evidence="1">Belongs to the Pup ligase/Pup deamidase family. Pup deamidase subfamily.</text>
</comment>
<organism evidence="2">
    <name type="scientific">freshwater metagenome</name>
    <dbReference type="NCBI Taxonomy" id="449393"/>
    <lineage>
        <taxon>unclassified sequences</taxon>
        <taxon>metagenomes</taxon>
        <taxon>ecological metagenomes</taxon>
    </lineage>
</organism>
<dbReference type="InterPro" id="IPR022366">
    <property type="entry name" value="Pup_deamidase"/>
</dbReference>
<dbReference type="GO" id="GO:0010498">
    <property type="term" value="P:proteasomal protein catabolic process"/>
    <property type="evidence" value="ECO:0007669"/>
    <property type="project" value="InterPro"/>
</dbReference>
<dbReference type="GO" id="GO:0070490">
    <property type="term" value="P:protein pupylation"/>
    <property type="evidence" value="ECO:0007669"/>
    <property type="project" value="TreeGrafter"/>
</dbReference>